<dbReference type="AlphaFoldDB" id="A0A1Y1WTC2"/>
<reference evidence="1 2" key="1">
    <citation type="submission" date="2016-08" db="EMBL/GenBank/DDBJ databases">
        <title>A Parts List for Fungal Cellulosomes Revealed by Comparative Genomics.</title>
        <authorList>
            <consortium name="DOE Joint Genome Institute"/>
            <person name="Haitjema C.H."/>
            <person name="Gilmore S.P."/>
            <person name="Henske J.K."/>
            <person name="Solomon K.V."/>
            <person name="De Groot R."/>
            <person name="Kuo A."/>
            <person name="Mondo S.J."/>
            <person name="Salamov A.A."/>
            <person name="Labutti K."/>
            <person name="Zhao Z."/>
            <person name="Chiniquy J."/>
            <person name="Barry K."/>
            <person name="Brewer H.M."/>
            <person name="Purvine S.O."/>
            <person name="Wright A.T."/>
            <person name="Boxma B."/>
            <person name="Van Alen T."/>
            <person name="Hackstein J.H."/>
            <person name="Baker S.E."/>
            <person name="Grigoriev I.V."/>
            <person name="O'Malley M.A."/>
        </authorList>
    </citation>
    <scope>NUCLEOTIDE SEQUENCE [LARGE SCALE GENOMIC DNA]</scope>
    <source>
        <strain evidence="1 2">S4</strain>
    </source>
</reference>
<protein>
    <submittedName>
        <fullName evidence="1">Uncharacterized protein</fullName>
    </submittedName>
</protein>
<reference evidence="1 2" key="2">
    <citation type="submission" date="2016-08" db="EMBL/GenBank/DDBJ databases">
        <title>Pervasive Adenine N6-methylation of Active Genes in Fungi.</title>
        <authorList>
            <consortium name="DOE Joint Genome Institute"/>
            <person name="Mondo S.J."/>
            <person name="Dannebaum R.O."/>
            <person name="Kuo R.C."/>
            <person name="Labutti K."/>
            <person name="Haridas S."/>
            <person name="Kuo A."/>
            <person name="Salamov A."/>
            <person name="Ahrendt S.R."/>
            <person name="Lipzen A."/>
            <person name="Sullivan W."/>
            <person name="Andreopoulos W.B."/>
            <person name="Clum A."/>
            <person name="Lindquist E."/>
            <person name="Daum C."/>
            <person name="Ramamoorthy G.K."/>
            <person name="Gryganskyi A."/>
            <person name="Culley D."/>
            <person name="Magnuson J.K."/>
            <person name="James T.Y."/>
            <person name="O'Malley M.A."/>
            <person name="Stajich J.E."/>
            <person name="Spatafora J.W."/>
            <person name="Visel A."/>
            <person name="Grigoriev I.V."/>
        </authorList>
    </citation>
    <scope>NUCLEOTIDE SEQUENCE [LARGE SCALE GENOMIC DNA]</scope>
    <source>
        <strain evidence="1 2">S4</strain>
    </source>
</reference>
<accession>A0A1Y1WTC2</accession>
<organism evidence="1 2">
    <name type="scientific">Anaeromyces robustus</name>
    <dbReference type="NCBI Taxonomy" id="1754192"/>
    <lineage>
        <taxon>Eukaryota</taxon>
        <taxon>Fungi</taxon>
        <taxon>Fungi incertae sedis</taxon>
        <taxon>Chytridiomycota</taxon>
        <taxon>Chytridiomycota incertae sedis</taxon>
        <taxon>Neocallimastigomycetes</taxon>
        <taxon>Neocallimastigales</taxon>
        <taxon>Neocallimastigaceae</taxon>
        <taxon>Anaeromyces</taxon>
    </lineage>
</organism>
<keyword evidence="2" id="KW-1185">Reference proteome</keyword>
<evidence type="ECO:0000313" key="2">
    <source>
        <dbReference type="Proteomes" id="UP000193944"/>
    </source>
</evidence>
<name>A0A1Y1WTC2_9FUNG</name>
<comment type="caution">
    <text evidence="1">The sequence shown here is derived from an EMBL/GenBank/DDBJ whole genome shotgun (WGS) entry which is preliminary data.</text>
</comment>
<dbReference type="EMBL" id="MCFG01000278">
    <property type="protein sequence ID" value="ORX76791.1"/>
    <property type="molecule type" value="Genomic_DNA"/>
</dbReference>
<gene>
    <name evidence="1" type="ORF">BCR32DRAFT_283794</name>
</gene>
<sequence length="211" mass="25002">MKGCSTFQVSFGYYINAEDSENPIIKCEKGKYKIEYCYDNEQLKFYPVGNSTTTISTTKTKDYYTYASIPINGFPIIINKNDKLIDLPDPDQSDTNLYDCNDETKFCTLRPNCTLFTYMYISENHKAFFNNEFESCIDNQCEEKYFPDSDIIIMMYRYQNSYCRTKVEDDYYYIINNEMYQKNNNSTEESKSTFDLVCIQNYVPMKLKYVL</sequence>
<evidence type="ECO:0000313" key="1">
    <source>
        <dbReference type="EMBL" id="ORX76791.1"/>
    </source>
</evidence>
<dbReference type="Proteomes" id="UP000193944">
    <property type="component" value="Unassembled WGS sequence"/>
</dbReference>
<proteinExistence type="predicted"/>